<proteinExistence type="predicted"/>
<gene>
    <name evidence="1" type="ORF">LshimejAT787_1900150</name>
</gene>
<sequence>MSFPSASNFQRFQIPHRLRLWRFSCHAPFVPLNLRRIVSAASLHLQPTSLTANLPGNHASRLSMGADAQIALPRSFRRTDNKRVIEISGSAGIHSAVDFSPAAVISLPKSSIAGGDSLHGLWPGVRDGTVNTGFNLPTPRLEKARMGEAFVYLL</sequence>
<name>A0A9P3UU93_LYOSH</name>
<organism evidence="1 2">
    <name type="scientific">Lyophyllum shimeji</name>
    <name type="common">Hon-shimeji</name>
    <name type="synonym">Tricholoma shimeji</name>
    <dbReference type="NCBI Taxonomy" id="47721"/>
    <lineage>
        <taxon>Eukaryota</taxon>
        <taxon>Fungi</taxon>
        <taxon>Dikarya</taxon>
        <taxon>Basidiomycota</taxon>
        <taxon>Agaricomycotina</taxon>
        <taxon>Agaricomycetes</taxon>
        <taxon>Agaricomycetidae</taxon>
        <taxon>Agaricales</taxon>
        <taxon>Tricholomatineae</taxon>
        <taxon>Lyophyllaceae</taxon>
        <taxon>Lyophyllum</taxon>
    </lineage>
</organism>
<protein>
    <submittedName>
        <fullName evidence="1">Uncharacterized protein</fullName>
    </submittedName>
</protein>
<accession>A0A9P3UU93</accession>
<dbReference type="AlphaFoldDB" id="A0A9P3UU93"/>
<dbReference type="Proteomes" id="UP001063166">
    <property type="component" value="Unassembled WGS sequence"/>
</dbReference>
<evidence type="ECO:0000313" key="2">
    <source>
        <dbReference type="Proteomes" id="UP001063166"/>
    </source>
</evidence>
<dbReference type="EMBL" id="BRPK01000019">
    <property type="protein sequence ID" value="GLB44937.1"/>
    <property type="molecule type" value="Genomic_DNA"/>
</dbReference>
<keyword evidence="2" id="KW-1185">Reference proteome</keyword>
<evidence type="ECO:0000313" key="1">
    <source>
        <dbReference type="EMBL" id="GLB44937.1"/>
    </source>
</evidence>
<comment type="caution">
    <text evidence="1">The sequence shown here is derived from an EMBL/GenBank/DDBJ whole genome shotgun (WGS) entry which is preliminary data.</text>
</comment>
<reference evidence="1" key="1">
    <citation type="submission" date="2022-07" db="EMBL/GenBank/DDBJ databases">
        <title>The genome of Lyophyllum shimeji provides insight into the initial evolution of ectomycorrhizal fungal genome.</title>
        <authorList>
            <person name="Kobayashi Y."/>
            <person name="Shibata T."/>
            <person name="Hirakawa H."/>
            <person name="Shigenobu S."/>
            <person name="Nishiyama T."/>
            <person name="Yamada A."/>
            <person name="Hasebe M."/>
            <person name="Kawaguchi M."/>
        </authorList>
    </citation>
    <scope>NUCLEOTIDE SEQUENCE</scope>
    <source>
        <strain evidence="1">AT787</strain>
    </source>
</reference>